<keyword evidence="2" id="KW-0812">Transmembrane</keyword>
<accession>A0A9K3HVD3</accession>
<dbReference type="InterPro" id="IPR036259">
    <property type="entry name" value="MFS_trans_sf"/>
</dbReference>
<name>A0A9K3HVD3_HELAN</name>
<dbReference type="EMBL" id="MNCJ02000325">
    <property type="protein sequence ID" value="KAF5785403.1"/>
    <property type="molecule type" value="Genomic_DNA"/>
</dbReference>
<dbReference type="AlphaFoldDB" id="A0A9K3HVD3"/>
<evidence type="ECO:0000256" key="2">
    <source>
        <dbReference type="SAM" id="Phobius"/>
    </source>
</evidence>
<reference evidence="3" key="1">
    <citation type="journal article" date="2017" name="Nature">
        <title>The sunflower genome provides insights into oil metabolism, flowering and Asterid evolution.</title>
        <authorList>
            <person name="Badouin H."/>
            <person name="Gouzy J."/>
            <person name="Grassa C.J."/>
            <person name="Murat F."/>
            <person name="Staton S.E."/>
            <person name="Cottret L."/>
            <person name="Lelandais-Briere C."/>
            <person name="Owens G.L."/>
            <person name="Carrere S."/>
            <person name="Mayjonade B."/>
            <person name="Legrand L."/>
            <person name="Gill N."/>
            <person name="Kane N.C."/>
            <person name="Bowers J.E."/>
            <person name="Hubner S."/>
            <person name="Bellec A."/>
            <person name="Berard A."/>
            <person name="Berges H."/>
            <person name="Blanchet N."/>
            <person name="Boniface M.C."/>
            <person name="Brunel D."/>
            <person name="Catrice O."/>
            <person name="Chaidir N."/>
            <person name="Claudel C."/>
            <person name="Donnadieu C."/>
            <person name="Faraut T."/>
            <person name="Fievet G."/>
            <person name="Helmstetter N."/>
            <person name="King M."/>
            <person name="Knapp S.J."/>
            <person name="Lai Z."/>
            <person name="Le Paslier M.C."/>
            <person name="Lippi Y."/>
            <person name="Lorenzon L."/>
            <person name="Mandel J.R."/>
            <person name="Marage G."/>
            <person name="Marchand G."/>
            <person name="Marquand E."/>
            <person name="Bret-Mestries E."/>
            <person name="Morien E."/>
            <person name="Nambeesan S."/>
            <person name="Nguyen T."/>
            <person name="Pegot-Espagnet P."/>
            <person name="Pouilly N."/>
            <person name="Raftis F."/>
            <person name="Sallet E."/>
            <person name="Schiex T."/>
            <person name="Thomas J."/>
            <person name="Vandecasteele C."/>
            <person name="Vares D."/>
            <person name="Vear F."/>
            <person name="Vautrin S."/>
            <person name="Crespi M."/>
            <person name="Mangin B."/>
            <person name="Burke J.M."/>
            <person name="Salse J."/>
            <person name="Munos S."/>
            <person name="Vincourt P."/>
            <person name="Rieseberg L.H."/>
            <person name="Langlade N.B."/>
        </authorList>
    </citation>
    <scope>NUCLEOTIDE SEQUENCE</scope>
    <source>
        <tissue evidence="3">Leaves</tissue>
    </source>
</reference>
<gene>
    <name evidence="3" type="ORF">HanXRQr2_Chr10g0428241</name>
</gene>
<organism evidence="3 4">
    <name type="scientific">Helianthus annuus</name>
    <name type="common">Common sunflower</name>
    <dbReference type="NCBI Taxonomy" id="4232"/>
    <lineage>
        <taxon>Eukaryota</taxon>
        <taxon>Viridiplantae</taxon>
        <taxon>Streptophyta</taxon>
        <taxon>Embryophyta</taxon>
        <taxon>Tracheophyta</taxon>
        <taxon>Spermatophyta</taxon>
        <taxon>Magnoliopsida</taxon>
        <taxon>eudicotyledons</taxon>
        <taxon>Gunneridae</taxon>
        <taxon>Pentapetalae</taxon>
        <taxon>asterids</taxon>
        <taxon>campanulids</taxon>
        <taxon>Asterales</taxon>
        <taxon>Asteraceae</taxon>
        <taxon>Asteroideae</taxon>
        <taxon>Heliantheae alliance</taxon>
        <taxon>Heliantheae</taxon>
        <taxon>Helianthus</taxon>
    </lineage>
</organism>
<keyword evidence="2" id="KW-0472">Membrane</keyword>
<comment type="caution">
    <text evidence="3">The sequence shown here is derived from an EMBL/GenBank/DDBJ whole genome shotgun (WGS) entry which is preliminary data.</text>
</comment>
<feature type="transmembrane region" description="Helical" evidence="2">
    <location>
        <begin position="58"/>
        <end position="77"/>
    </location>
</feature>
<comment type="similarity">
    <text evidence="1">Belongs to the major facilitator superfamily. Phosphate:H(+) symporter (TC 2.A.1.9) family.</text>
</comment>
<protein>
    <submittedName>
        <fullName evidence="3">Proton-dependent oligopeptide transporter family</fullName>
    </submittedName>
</protein>
<dbReference type="Gramene" id="mRNA:HanXRQr2_Chr10g0428241">
    <property type="protein sequence ID" value="CDS:HanXRQr2_Chr10g0428241.1"/>
    <property type="gene ID" value="HanXRQr2_Chr10g0428241"/>
</dbReference>
<feature type="transmembrane region" description="Helical" evidence="2">
    <location>
        <begin position="136"/>
        <end position="159"/>
    </location>
</feature>
<proteinExistence type="inferred from homology"/>
<feature type="transmembrane region" description="Helical" evidence="2">
    <location>
        <begin position="105"/>
        <end position="124"/>
    </location>
</feature>
<dbReference type="Proteomes" id="UP000215914">
    <property type="component" value="Unassembled WGS sequence"/>
</dbReference>
<keyword evidence="2" id="KW-1133">Transmembrane helix</keyword>
<keyword evidence="4" id="KW-1185">Reference proteome</keyword>
<evidence type="ECO:0000313" key="4">
    <source>
        <dbReference type="Proteomes" id="UP000215914"/>
    </source>
</evidence>
<evidence type="ECO:0000256" key="1">
    <source>
        <dbReference type="ARBA" id="ARBA00044504"/>
    </source>
</evidence>
<sequence>MYPIKNSYYFEHVEIIQYEFILSILILDELGLIRPLFTSLSLQGLMLLWLFNPYDVKWLVVISLVLLSIGTSGANILQDVLKDLVNDIDKSQDQNKARSLARAAIWSRIAYLSGVMSAILWVATDAVGGVHPSWRSTFLICLITMTTTSIIFCAGHNIYHQGELTKRPAEVFFRVFCARVKKLLKCNLR</sequence>
<evidence type="ECO:0000313" key="3">
    <source>
        <dbReference type="EMBL" id="KAF5785403.1"/>
    </source>
</evidence>
<dbReference type="Gene3D" id="1.20.1250.20">
    <property type="entry name" value="MFS general substrate transporter like domains"/>
    <property type="match status" value="1"/>
</dbReference>
<reference evidence="3" key="2">
    <citation type="submission" date="2020-06" db="EMBL/GenBank/DDBJ databases">
        <title>Helianthus annuus Genome sequencing and assembly Release 2.</title>
        <authorList>
            <person name="Gouzy J."/>
            <person name="Langlade N."/>
            <person name="Munos S."/>
        </authorList>
    </citation>
    <scope>NUCLEOTIDE SEQUENCE</scope>
    <source>
        <tissue evidence="3">Leaves</tissue>
    </source>
</reference>